<organism evidence="2 3">
    <name type="scientific">Knipowitschia caucasica</name>
    <name type="common">Caucasian dwarf goby</name>
    <name type="synonym">Pomatoschistus caucasicus</name>
    <dbReference type="NCBI Taxonomy" id="637954"/>
    <lineage>
        <taxon>Eukaryota</taxon>
        <taxon>Metazoa</taxon>
        <taxon>Chordata</taxon>
        <taxon>Craniata</taxon>
        <taxon>Vertebrata</taxon>
        <taxon>Euteleostomi</taxon>
        <taxon>Actinopterygii</taxon>
        <taxon>Neopterygii</taxon>
        <taxon>Teleostei</taxon>
        <taxon>Neoteleostei</taxon>
        <taxon>Acanthomorphata</taxon>
        <taxon>Gobiaria</taxon>
        <taxon>Gobiiformes</taxon>
        <taxon>Gobioidei</taxon>
        <taxon>Gobiidae</taxon>
        <taxon>Gobiinae</taxon>
        <taxon>Knipowitschia</taxon>
    </lineage>
</organism>
<feature type="region of interest" description="Disordered" evidence="1">
    <location>
        <begin position="29"/>
        <end position="59"/>
    </location>
</feature>
<name>A0AAV2MQ20_KNICA</name>
<keyword evidence="3" id="KW-1185">Reference proteome</keyword>
<evidence type="ECO:0000256" key="1">
    <source>
        <dbReference type="SAM" id="MobiDB-lite"/>
    </source>
</evidence>
<proteinExistence type="predicted"/>
<dbReference type="EMBL" id="OZ035831">
    <property type="protein sequence ID" value="CAL1615380.1"/>
    <property type="molecule type" value="Genomic_DNA"/>
</dbReference>
<evidence type="ECO:0000313" key="3">
    <source>
        <dbReference type="Proteomes" id="UP001497482"/>
    </source>
</evidence>
<dbReference type="AlphaFoldDB" id="A0AAV2MQ20"/>
<dbReference type="Proteomes" id="UP001497482">
    <property type="component" value="Chromosome 9"/>
</dbReference>
<evidence type="ECO:0000313" key="2">
    <source>
        <dbReference type="EMBL" id="CAL1615380.1"/>
    </source>
</evidence>
<sequence>MDEGPLETQDPPRAEMCGIGLMERCGGQDSDWGHASQQSQGVGRKRTESNGNQVCGDKMDKRRKGRGLAWAEGHWVVLRSQGSGGLWSVQVGVLWLGCCCSLHTDLFVWEEVEGGGGGVTRALTQRGPPAVRTVIEKPCGDGTSRS</sequence>
<protein>
    <submittedName>
        <fullName evidence="2">Uncharacterized protein</fullName>
    </submittedName>
</protein>
<reference evidence="2 3" key="1">
    <citation type="submission" date="2024-04" db="EMBL/GenBank/DDBJ databases">
        <authorList>
            <person name="Waldvogel A.-M."/>
            <person name="Schoenle A."/>
        </authorList>
    </citation>
    <scope>NUCLEOTIDE SEQUENCE [LARGE SCALE GENOMIC DNA]</scope>
</reference>
<accession>A0AAV2MQ20</accession>
<gene>
    <name evidence="2" type="ORF">KC01_LOCUS41347</name>
</gene>